<sequence length="482" mass="53107">MTNKKVIKVHPKDHTNDPAIERFELSDYDHCLPKIYTLIALVYKLGEGTASPETIIGNLQQGLEVTLSQYRSLSGVLRTSPESGKVWIQKRRESIVDLIANWMEDAFPSYEELEKADFPCHAIDGDALLPTALTQKQPLTPLGEEKEDDSVVFCAQVNFIRGGVVLGIAIHHCCSDAPGTDGMLTNWAENTRRVIVGAGPAPFDARNLDRSPLISKATPTEAQLREIEERGITGALAHVKTPPTPPKDFVMPPISQVMLHFSKSALERLRADAKPVDQDRISNYNAIMAMMWRSITRARIPLFHPNPSSPTHLVHAVGFRRYVKPALPPGYLGNVLMLPKPGLAIENLLSDDGLRSAAAAVRTSITSSVSPSTIEDTSTWIAGTPNKAWISLKLNSFLGMDLAATTWQGMSGYTTQDFGFGLPRAIRWPKPNVEGYVFVFPERPKEDPEEGVELCVVLETSCMDRLLGDEELGKYAVPRGMD</sequence>
<protein>
    <recommendedName>
        <fullName evidence="4">Trichothecene 3-O-acetyltransferas-like protein</fullName>
    </recommendedName>
</protein>
<dbReference type="AlphaFoldDB" id="A0A6A6IX16"/>
<dbReference type="OrthoDB" id="1862401at2759"/>
<dbReference type="Proteomes" id="UP000800094">
    <property type="component" value="Unassembled WGS sequence"/>
</dbReference>
<dbReference type="RefSeq" id="XP_033689938.1">
    <property type="nucleotide sequence ID" value="XM_033819929.1"/>
</dbReference>
<dbReference type="GO" id="GO:0044550">
    <property type="term" value="P:secondary metabolite biosynthetic process"/>
    <property type="evidence" value="ECO:0007669"/>
    <property type="project" value="TreeGrafter"/>
</dbReference>
<dbReference type="InterPro" id="IPR023213">
    <property type="entry name" value="CAT-like_dom_sf"/>
</dbReference>
<dbReference type="Gene3D" id="3.30.559.10">
    <property type="entry name" value="Chloramphenicol acetyltransferase-like domain"/>
    <property type="match status" value="2"/>
</dbReference>
<evidence type="ECO:0000256" key="1">
    <source>
        <dbReference type="ARBA" id="ARBA00022679"/>
    </source>
</evidence>
<reference evidence="2" key="1">
    <citation type="journal article" date="2020" name="Stud. Mycol.">
        <title>101 Dothideomycetes genomes: a test case for predicting lifestyles and emergence of pathogens.</title>
        <authorList>
            <person name="Haridas S."/>
            <person name="Albert R."/>
            <person name="Binder M."/>
            <person name="Bloem J."/>
            <person name="Labutti K."/>
            <person name="Salamov A."/>
            <person name="Andreopoulos B."/>
            <person name="Baker S."/>
            <person name="Barry K."/>
            <person name="Bills G."/>
            <person name="Bluhm B."/>
            <person name="Cannon C."/>
            <person name="Castanera R."/>
            <person name="Culley D."/>
            <person name="Daum C."/>
            <person name="Ezra D."/>
            <person name="Gonzalez J."/>
            <person name="Henrissat B."/>
            <person name="Kuo A."/>
            <person name="Liang C."/>
            <person name="Lipzen A."/>
            <person name="Lutzoni F."/>
            <person name="Magnuson J."/>
            <person name="Mondo S."/>
            <person name="Nolan M."/>
            <person name="Ohm R."/>
            <person name="Pangilinan J."/>
            <person name="Park H.-J."/>
            <person name="Ramirez L."/>
            <person name="Alfaro M."/>
            <person name="Sun H."/>
            <person name="Tritt A."/>
            <person name="Yoshinaga Y."/>
            <person name="Zwiers L.-H."/>
            <person name="Turgeon B."/>
            <person name="Goodwin S."/>
            <person name="Spatafora J."/>
            <person name="Crous P."/>
            <person name="Grigoriev I."/>
        </authorList>
    </citation>
    <scope>NUCLEOTIDE SEQUENCE</scope>
    <source>
        <strain evidence="2">CBS 122368</strain>
    </source>
</reference>
<dbReference type="EMBL" id="ML987190">
    <property type="protein sequence ID" value="KAF2254934.1"/>
    <property type="molecule type" value="Genomic_DNA"/>
</dbReference>
<name>A0A6A6IX16_9PLEO</name>
<keyword evidence="3" id="KW-1185">Reference proteome</keyword>
<evidence type="ECO:0000313" key="3">
    <source>
        <dbReference type="Proteomes" id="UP000800094"/>
    </source>
</evidence>
<evidence type="ECO:0000313" key="2">
    <source>
        <dbReference type="EMBL" id="KAF2254934.1"/>
    </source>
</evidence>
<proteinExistence type="predicted"/>
<gene>
    <name evidence="2" type="ORF">BU26DRAFT_148161</name>
</gene>
<accession>A0A6A6IX16</accession>
<evidence type="ECO:0008006" key="4">
    <source>
        <dbReference type="Google" id="ProtNLM"/>
    </source>
</evidence>
<dbReference type="Pfam" id="PF02458">
    <property type="entry name" value="Transferase"/>
    <property type="match status" value="2"/>
</dbReference>
<keyword evidence="1" id="KW-0808">Transferase</keyword>
<dbReference type="PANTHER" id="PTHR31642:SF310">
    <property type="entry name" value="FATTY ALCOHOL:CAFFEOYL-COA ACYLTRANSFERASE"/>
    <property type="match status" value="1"/>
</dbReference>
<dbReference type="GeneID" id="54573259"/>
<dbReference type="PANTHER" id="PTHR31642">
    <property type="entry name" value="TRICHOTHECENE 3-O-ACETYLTRANSFERASE"/>
    <property type="match status" value="1"/>
</dbReference>
<dbReference type="InterPro" id="IPR050317">
    <property type="entry name" value="Plant_Fungal_Acyltransferase"/>
</dbReference>
<dbReference type="GO" id="GO:0016747">
    <property type="term" value="F:acyltransferase activity, transferring groups other than amino-acyl groups"/>
    <property type="evidence" value="ECO:0007669"/>
    <property type="project" value="TreeGrafter"/>
</dbReference>
<organism evidence="2 3">
    <name type="scientific">Trematosphaeria pertusa</name>
    <dbReference type="NCBI Taxonomy" id="390896"/>
    <lineage>
        <taxon>Eukaryota</taxon>
        <taxon>Fungi</taxon>
        <taxon>Dikarya</taxon>
        <taxon>Ascomycota</taxon>
        <taxon>Pezizomycotina</taxon>
        <taxon>Dothideomycetes</taxon>
        <taxon>Pleosporomycetidae</taxon>
        <taxon>Pleosporales</taxon>
        <taxon>Massarineae</taxon>
        <taxon>Trematosphaeriaceae</taxon>
        <taxon>Trematosphaeria</taxon>
    </lineage>
</organism>